<dbReference type="InterPro" id="IPR027479">
    <property type="entry name" value="S-Me-THD_N_sf"/>
</dbReference>
<dbReference type="AlphaFoldDB" id="A0A512NJW6"/>
<evidence type="ECO:0000313" key="3">
    <source>
        <dbReference type="EMBL" id="GEP59241.1"/>
    </source>
</evidence>
<evidence type="ECO:0008006" key="5">
    <source>
        <dbReference type="Google" id="ProtNLM"/>
    </source>
</evidence>
<keyword evidence="4" id="KW-1185">Reference proteome</keyword>
<evidence type="ECO:0000313" key="4">
    <source>
        <dbReference type="Proteomes" id="UP000321058"/>
    </source>
</evidence>
<reference evidence="3 4" key="1">
    <citation type="submission" date="2019-07" db="EMBL/GenBank/DDBJ databases">
        <title>Whole genome shotgun sequence of Reyranella soli NBRC 108950.</title>
        <authorList>
            <person name="Hosoyama A."/>
            <person name="Uohara A."/>
            <person name="Ohji S."/>
            <person name="Ichikawa N."/>
        </authorList>
    </citation>
    <scope>NUCLEOTIDE SEQUENCE [LARGE SCALE GENOMIC DNA]</scope>
    <source>
        <strain evidence="3 4">NBRC 108950</strain>
    </source>
</reference>
<evidence type="ECO:0000259" key="2">
    <source>
        <dbReference type="Pfam" id="PF20906"/>
    </source>
</evidence>
<dbReference type="Proteomes" id="UP000321058">
    <property type="component" value="Unassembled WGS sequence"/>
</dbReference>
<dbReference type="OrthoDB" id="7441206at2"/>
<accession>A0A512NJW6</accession>
<proteinExistence type="predicted"/>
<dbReference type="Gene3D" id="2.40.390.10">
    <property type="entry name" value="CV3147-like"/>
    <property type="match status" value="1"/>
</dbReference>
<dbReference type="Gene3D" id="3.40.1610.10">
    <property type="entry name" value="CV3147-like domain"/>
    <property type="match status" value="1"/>
</dbReference>
<sequence length="360" mass="39171">MTLRELSLDDIEALAVGAWVLGTGGGGNPYLPLLNMRALYRDGHRVQLMDSADLADDDWVGTVANMGAPLVGQERLTDSLTLARAVTAMERHLGRRFRALMSMEIGGANGVRPFMAAAHLDLPVVDSDTMGRAYPEAQMTSVAVGGLTPYPLTAVDVRGFESIVHKVPTWKWTERVARKICVEYGSVAATCQPPRTGAEVKKWGIHGTTTKAIAIGQAVREAQRKHDDPIAAILSVEPGKLLYKGKVLDVARRATEGFLRGVLRLDGLDDWRGSAMTINFQNEWIVAWRDDKPLAMTPDLICVLDLVSGEAVGSETVRYGQRVTVIALPPPAVFLSPRGLDHVGPRAFGYDIDFRSVFEA</sequence>
<feature type="domain" description="S-Me-THD N-terminal" evidence="1">
    <location>
        <begin position="9"/>
        <end position="165"/>
    </location>
</feature>
<protein>
    <recommendedName>
        <fullName evidence="5">DUF917 domain-containing protein</fullName>
    </recommendedName>
</protein>
<dbReference type="InterPro" id="IPR010318">
    <property type="entry name" value="S-Me-THD_N"/>
</dbReference>
<dbReference type="InterPro" id="IPR024071">
    <property type="entry name" value="S-Me-THD_C_sf"/>
</dbReference>
<dbReference type="Pfam" id="PF20906">
    <property type="entry name" value="S-Me-THD_C"/>
    <property type="match status" value="1"/>
</dbReference>
<evidence type="ECO:0000259" key="1">
    <source>
        <dbReference type="Pfam" id="PF06032"/>
    </source>
</evidence>
<organism evidence="3 4">
    <name type="scientific">Reyranella soli</name>
    <dbReference type="NCBI Taxonomy" id="1230389"/>
    <lineage>
        <taxon>Bacteria</taxon>
        <taxon>Pseudomonadati</taxon>
        <taxon>Pseudomonadota</taxon>
        <taxon>Alphaproteobacteria</taxon>
        <taxon>Hyphomicrobiales</taxon>
        <taxon>Reyranellaceae</taxon>
        <taxon>Reyranella</taxon>
    </lineage>
</organism>
<dbReference type="EMBL" id="BKAJ01000122">
    <property type="protein sequence ID" value="GEP59241.1"/>
    <property type="molecule type" value="Genomic_DNA"/>
</dbReference>
<comment type="caution">
    <text evidence="3">The sequence shown here is derived from an EMBL/GenBank/DDBJ whole genome shotgun (WGS) entry which is preliminary data.</text>
</comment>
<name>A0A512NJW6_9HYPH</name>
<gene>
    <name evidence="3" type="ORF">RSO01_64070</name>
</gene>
<dbReference type="SUPFAM" id="SSF160991">
    <property type="entry name" value="CV3147-like"/>
    <property type="match status" value="1"/>
</dbReference>
<feature type="domain" description="S-Me-THD-like C-terminal" evidence="2">
    <location>
        <begin position="170"/>
        <end position="357"/>
    </location>
</feature>
<dbReference type="Pfam" id="PF06032">
    <property type="entry name" value="S-Me-THD_N"/>
    <property type="match status" value="1"/>
</dbReference>
<dbReference type="RefSeq" id="WP_147154598.1">
    <property type="nucleotide sequence ID" value="NZ_BKAJ01000122.1"/>
</dbReference>
<dbReference type="InterPro" id="IPR048350">
    <property type="entry name" value="S-Me-THD-like_C"/>
</dbReference>